<dbReference type="AlphaFoldDB" id="A0A0D2CHK7"/>
<dbReference type="HOGENOM" id="CLU_088298_1_0_1"/>
<evidence type="ECO:0000313" key="3">
    <source>
        <dbReference type="Proteomes" id="UP000054466"/>
    </source>
</evidence>
<dbReference type="InterPro" id="IPR028116">
    <property type="entry name" value="Cis-CaaD-like"/>
</dbReference>
<name>A0A0D2CHK7_9EURO</name>
<gene>
    <name evidence="2" type="ORF">PV07_05466</name>
</gene>
<feature type="domain" description="Tautomerase cis-CaaD-like" evidence="1">
    <location>
        <begin position="1"/>
        <end position="133"/>
    </location>
</feature>
<sequence>MPLYDVEHVAALTPDQQEALAKAFTNLHSTRFRTPKFFLNVRYTDVSGQVVFRNGRRAVYNRIILRTRAGEQRSKELYDEHCRDIIKIWEDIVGTEGELGLRTVWVLGALTTAVECGIARPKVGEEDEWLKANVEEFRKLAAAGDEDFVELVQELDSRGR</sequence>
<proteinExistence type="predicted"/>
<dbReference type="EMBL" id="KN847042">
    <property type="protein sequence ID" value="KIW29670.1"/>
    <property type="molecule type" value="Genomic_DNA"/>
</dbReference>
<organism evidence="2 3">
    <name type="scientific">Cladophialophora immunda</name>
    <dbReference type="NCBI Taxonomy" id="569365"/>
    <lineage>
        <taxon>Eukaryota</taxon>
        <taxon>Fungi</taxon>
        <taxon>Dikarya</taxon>
        <taxon>Ascomycota</taxon>
        <taxon>Pezizomycotina</taxon>
        <taxon>Eurotiomycetes</taxon>
        <taxon>Chaetothyriomycetidae</taxon>
        <taxon>Chaetothyriales</taxon>
        <taxon>Herpotrichiellaceae</taxon>
        <taxon>Cladophialophora</taxon>
    </lineage>
</organism>
<dbReference type="Proteomes" id="UP000054466">
    <property type="component" value="Unassembled WGS sequence"/>
</dbReference>
<dbReference type="VEuPathDB" id="FungiDB:PV07_05466"/>
<dbReference type="Gene3D" id="3.30.429.10">
    <property type="entry name" value="Macrophage Migration Inhibitory Factor"/>
    <property type="match status" value="1"/>
</dbReference>
<evidence type="ECO:0000313" key="2">
    <source>
        <dbReference type="EMBL" id="KIW29670.1"/>
    </source>
</evidence>
<keyword evidence="3" id="KW-1185">Reference proteome</keyword>
<dbReference type="GeneID" id="27344660"/>
<accession>A0A0D2CHK7</accession>
<dbReference type="InterPro" id="IPR014347">
    <property type="entry name" value="Tautomerase/MIF_sf"/>
</dbReference>
<evidence type="ECO:0000259" key="1">
    <source>
        <dbReference type="Pfam" id="PF14832"/>
    </source>
</evidence>
<dbReference type="RefSeq" id="XP_016249886.1">
    <property type="nucleotide sequence ID" value="XM_016392367.1"/>
</dbReference>
<reference evidence="2 3" key="1">
    <citation type="submission" date="2015-01" db="EMBL/GenBank/DDBJ databases">
        <title>The Genome Sequence of Cladophialophora immunda CBS83496.</title>
        <authorList>
            <consortium name="The Broad Institute Genomics Platform"/>
            <person name="Cuomo C."/>
            <person name="de Hoog S."/>
            <person name="Gorbushina A."/>
            <person name="Stielow B."/>
            <person name="Teixiera M."/>
            <person name="Abouelleil A."/>
            <person name="Chapman S.B."/>
            <person name="Priest M."/>
            <person name="Young S.K."/>
            <person name="Wortman J."/>
            <person name="Nusbaum C."/>
            <person name="Birren B."/>
        </authorList>
    </citation>
    <scope>NUCLEOTIDE SEQUENCE [LARGE SCALE GENOMIC DNA]</scope>
    <source>
        <strain evidence="2 3">CBS 83496</strain>
    </source>
</reference>
<dbReference type="OrthoDB" id="9981319at2759"/>
<protein>
    <recommendedName>
        <fullName evidence="1">Tautomerase cis-CaaD-like domain-containing protein</fullName>
    </recommendedName>
</protein>
<dbReference type="Pfam" id="PF14832">
    <property type="entry name" value="Tautomerase_3"/>
    <property type="match status" value="1"/>
</dbReference>